<evidence type="ECO:0000259" key="10">
    <source>
        <dbReference type="PROSITE" id="PS50011"/>
    </source>
</evidence>
<keyword evidence="4" id="KW-0547">Nucleotide-binding</keyword>
<comment type="catalytic activity">
    <reaction evidence="7">
        <text>L-threonyl-[protein] + ATP = O-phospho-L-threonyl-[protein] + ADP + H(+)</text>
        <dbReference type="Rhea" id="RHEA:46608"/>
        <dbReference type="Rhea" id="RHEA-COMP:11060"/>
        <dbReference type="Rhea" id="RHEA-COMP:11605"/>
        <dbReference type="ChEBI" id="CHEBI:15378"/>
        <dbReference type="ChEBI" id="CHEBI:30013"/>
        <dbReference type="ChEBI" id="CHEBI:30616"/>
        <dbReference type="ChEBI" id="CHEBI:61977"/>
        <dbReference type="ChEBI" id="CHEBI:456216"/>
        <dbReference type="EC" id="2.7.11.1"/>
    </reaction>
</comment>
<dbReference type="GO" id="GO:0045717">
    <property type="term" value="P:negative regulation of fatty acid biosynthetic process"/>
    <property type="evidence" value="ECO:0007669"/>
    <property type="project" value="UniProtKB-ARBA"/>
</dbReference>
<feature type="compositionally biased region" description="Pro residues" evidence="9">
    <location>
        <begin position="429"/>
        <end position="441"/>
    </location>
</feature>
<reference evidence="12" key="1">
    <citation type="submission" date="2016-10" db="EMBL/GenBank/DDBJ databases">
        <authorList>
            <person name="Varghese N."/>
            <person name="Submissions S."/>
        </authorList>
    </citation>
    <scope>NUCLEOTIDE SEQUENCE [LARGE SCALE GENOMIC DNA]</scope>
    <source>
        <strain evidence="12">DSM 44268</strain>
    </source>
</reference>
<evidence type="ECO:0000256" key="7">
    <source>
        <dbReference type="ARBA" id="ARBA00047899"/>
    </source>
</evidence>
<feature type="compositionally biased region" description="Gly residues" evidence="9">
    <location>
        <begin position="471"/>
        <end position="497"/>
    </location>
</feature>
<dbReference type="InterPro" id="IPR011009">
    <property type="entry name" value="Kinase-like_dom_sf"/>
</dbReference>
<dbReference type="Gene3D" id="3.30.200.20">
    <property type="entry name" value="Phosphorylase Kinase, domain 1"/>
    <property type="match status" value="1"/>
</dbReference>
<evidence type="ECO:0000313" key="12">
    <source>
        <dbReference type="Proteomes" id="UP000199406"/>
    </source>
</evidence>
<evidence type="ECO:0000313" key="11">
    <source>
        <dbReference type="EMBL" id="SDF96921.1"/>
    </source>
</evidence>
<evidence type="ECO:0000256" key="5">
    <source>
        <dbReference type="ARBA" id="ARBA00022777"/>
    </source>
</evidence>
<evidence type="ECO:0000256" key="6">
    <source>
        <dbReference type="ARBA" id="ARBA00022840"/>
    </source>
</evidence>
<dbReference type="PROSITE" id="PS00108">
    <property type="entry name" value="PROTEIN_KINASE_ST"/>
    <property type="match status" value="1"/>
</dbReference>
<keyword evidence="12" id="KW-1185">Reference proteome</keyword>
<dbReference type="RefSeq" id="WP_091770544.1">
    <property type="nucleotide sequence ID" value="NZ_FNBT01000009.1"/>
</dbReference>
<dbReference type="SUPFAM" id="SSF56112">
    <property type="entry name" value="Protein kinase-like (PK-like)"/>
    <property type="match status" value="1"/>
</dbReference>
<dbReference type="FunFam" id="1.10.510.10:FF:000021">
    <property type="entry name" value="Serine/threonine protein kinase"/>
    <property type="match status" value="1"/>
</dbReference>
<feature type="region of interest" description="Disordered" evidence="9">
    <location>
        <begin position="408"/>
        <end position="497"/>
    </location>
</feature>
<comment type="catalytic activity">
    <reaction evidence="8">
        <text>L-seryl-[protein] + ATP = O-phospho-L-seryl-[protein] + ADP + H(+)</text>
        <dbReference type="Rhea" id="RHEA:17989"/>
        <dbReference type="Rhea" id="RHEA-COMP:9863"/>
        <dbReference type="Rhea" id="RHEA-COMP:11604"/>
        <dbReference type="ChEBI" id="CHEBI:15378"/>
        <dbReference type="ChEBI" id="CHEBI:29999"/>
        <dbReference type="ChEBI" id="CHEBI:30616"/>
        <dbReference type="ChEBI" id="CHEBI:83421"/>
        <dbReference type="ChEBI" id="CHEBI:456216"/>
        <dbReference type="EC" id="2.7.11.1"/>
    </reaction>
</comment>
<dbReference type="GO" id="GO:0004674">
    <property type="term" value="F:protein serine/threonine kinase activity"/>
    <property type="evidence" value="ECO:0007669"/>
    <property type="project" value="UniProtKB-KW"/>
</dbReference>
<dbReference type="PANTHER" id="PTHR43289:SF6">
    <property type="entry name" value="SERINE_THREONINE-PROTEIN KINASE NEKL-3"/>
    <property type="match status" value="1"/>
</dbReference>
<keyword evidence="2 11" id="KW-0723">Serine/threonine-protein kinase</keyword>
<dbReference type="AlphaFoldDB" id="A0A1G7QEF0"/>
<dbReference type="PROSITE" id="PS50011">
    <property type="entry name" value="PROTEIN_KINASE_DOM"/>
    <property type="match status" value="1"/>
</dbReference>
<dbReference type="PANTHER" id="PTHR43289">
    <property type="entry name" value="MITOGEN-ACTIVATED PROTEIN KINASE KINASE KINASE 20-RELATED"/>
    <property type="match status" value="1"/>
</dbReference>
<feature type="domain" description="Protein kinase" evidence="10">
    <location>
        <begin position="13"/>
        <end position="276"/>
    </location>
</feature>
<sequence length="497" mass="50590">MAEPGRRLLGGRYELDTLLATGGQGQVWRARDTVLSRPVAVKVLRSEFTGDPTFIARFRAEAQHAALVVHRHIAALFDYGELDDALTGERLAFLVMELVEGESLADLLAREGRLPASRTLAILRQAADALAAAHAAGLVHRDVKPGNVLVAADGSVKLTDFGIAVSASSLPLTQTGQVVGTAHYISPEQAEGHRARAASDVYALGLVGYECLAGRRAFDGENSVQIALSHLRDTPDPLPDDVPEQVRVLIRRATVRDPARRLPDGAAFRDAIDDVLAGRRLSPPAPDTSPLPTGPIAGRGRRRTRVLAPLAALLVGAGLGVGALQMALDAPPAPAAGADTADTVLLVAADHLGRPVSEVEAELGRLGLRVERVADDTADGAAGAVTALGPTGALERGTLVRVTYATGRPEAPAAGGPEVSDVTSEAPAPASPAPVVVPPGAPAAGAPGTAPPAEAPVTGRPAAEPPPAPAGGNGNARGKGNGNGNGAAQGNAGRGRG</sequence>
<evidence type="ECO:0000256" key="4">
    <source>
        <dbReference type="ARBA" id="ARBA00022741"/>
    </source>
</evidence>
<dbReference type="InterPro" id="IPR008271">
    <property type="entry name" value="Ser/Thr_kinase_AS"/>
</dbReference>
<evidence type="ECO:0000256" key="8">
    <source>
        <dbReference type="ARBA" id="ARBA00048679"/>
    </source>
</evidence>
<dbReference type="EMBL" id="FNBT01000009">
    <property type="protein sequence ID" value="SDF96921.1"/>
    <property type="molecule type" value="Genomic_DNA"/>
</dbReference>
<dbReference type="CDD" id="cd14014">
    <property type="entry name" value="STKc_PknB_like"/>
    <property type="match status" value="1"/>
</dbReference>
<dbReference type="GO" id="GO:0005524">
    <property type="term" value="F:ATP binding"/>
    <property type="evidence" value="ECO:0007669"/>
    <property type="project" value="UniProtKB-KW"/>
</dbReference>
<protein>
    <recommendedName>
        <fullName evidence="1">non-specific serine/threonine protein kinase</fullName>
        <ecNumber evidence="1">2.7.11.1</ecNumber>
    </recommendedName>
</protein>
<evidence type="ECO:0000256" key="2">
    <source>
        <dbReference type="ARBA" id="ARBA00022527"/>
    </source>
</evidence>
<feature type="region of interest" description="Disordered" evidence="9">
    <location>
        <begin position="279"/>
        <end position="300"/>
    </location>
</feature>
<dbReference type="OrthoDB" id="9769043at2"/>
<keyword evidence="5 11" id="KW-0418">Kinase</keyword>
<accession>A0A1G7QEF0</accession>
<evidence type="ECO:0000256" key="9">
    <source>
        <dbReference type="SAM" id="MobiDB-lite"/>
    </source>
</evidence>
<gene>
    <name evidence="11" type="ORF">SAMN05660662_3974</name>
</gene>
<dbReference type="EC" id="2.7.11.1" evidence="1"/>
<dbReference type="STRING" id="1550231.SAMN05660662_3974"/>
<keyword evidence="3" id="KW-0808">Transferase</keyword>
<keyword evidence="6" id="KW-0067">ATP-binding</keyword>
<feature type="compositionally biased region" description="Pro residues" evidence="9">
    <location>
        <begin position="283"/>
        <end position="293"/>
    </location>
</feature>
<dbReference type="Pfam" id="PF00069">
    <property type="entry name" value="Pkinase"/>
    <property type="match status" value="1"/>
</dbReference>
<name>A0A1G7QEF0_9ACTN</name>
<dbReference type="Gene3D" id="1.10.510.10">
    <property type="entry name" value="Transferase(Phosphotransferase) domain 1"/>
    <property type="match status" value="1"/>
</dbReference>
<evidence type="ECO:0000256" key="1">
    <source>
        <dbReference type="ARBA" id="ARBA00012513"/>
    </source>
</evidence>
<dbReference type="SMART" id="SM00220">
    <property type="entry name" value="S_TKc"/>
    <property type="match status" value="1"/>
</dbReference>
<dbReference type="Proteomes" id="UP000199406">
    <property type="component" value="Unassembled WGS sequence"/>
</dbReference>
<dbReference type="InterPro" id="IPR000719">
    <property type="entry name" value="Prot_kinase_dom"/>
</dbReference>
<proteinExistence type="predicted"/>
<evidence type="ECO:0000256" key="3">
    <source>
        <dbReference type="ARBA" id="ARBA00022679"/>
    </source>
</evidence>
<organism evidence="11 12">
    <name type="scientific">Blastococcus aurantiacus</name>
    <dbReference type="NCBI Taxonomy" id="1550231"/>
    <lineage>
        <taxon>Bacteria</taxon>
        <taxon>Bacillati</taxon>
        <taxon>Actinomycetota</taxon>
        <taxon>Actinomycetes</taxon>
        <taxon>Geodermatophilales</taxon>
        <taxon>Geodermatophilaceae</taxon>
        <taxon>Blastococcus</taxon>
    </lineage>
</organism>
<dbReference type="FunFam" id="3.30.200.20:FF:000035">
    <property type="entry name" value="Serine/threonine protein kinase Stk1"/>
    <property type="match status" value="1"/>
</dbReference>